<evidence type="ECO:0008006" key="3">
    <source>
        <dbReference type="Google" id="ProtNLM"/>
    </source>
</evidence>
<dbReference type="KEGG" id="manr:MPAN_010590"/>
<gene>
    <name evidence="1" type="ORF">MPAN_010590</name>
</gene>
<dbReference type="AlphaFoldDB" id="A0A7U9XV71"/>
<protein>
    <recommendedName>
        <fullName evidence="3">WG repeat-containing protein</fullName>
    </recommendedName>
</protein>
<dbReference type="PANTHER" id="PTHR37841:SF1">
    <property type="entry name" value="DUF3298 DOMAIN-CONTAINING PROTEIN"/>
    <property type="match status" value="1"/>
</dbReference>
<dbReference type="PANTHER" id="PTHR37841">
    <property type="entry name" value="GLR2918 PROTEIN"/>
    <property type="match status" value="1"/>
</dbReference>
<keyword evidence="2" id="KW-1185">Reference proteome</keyword>
<sequence>MKKVIIVIILSLILVGCSKNTEFNENNLFNSNLLAVRGDDQSWGYINESGEVVIDFTYDEASAFYKDIAVVLKDELYQLIDQKGKYVLEQGYSSLLRDTNTGLIVFEQDEIYGLMDLNGDILIEATYDYIGAFENDLALVSTDDLFGYINQDGEVAIDVTYPIARKFYNGYAVVSENGISFGVIDTNEDTIIDFVYDDISNVDSSGNVIAYTTQQLTPVFDLVNAPSQEILLNDYKFIYTNDWFAGGMLYGAIRDQYREIYDHEGNRFNQNDYTYLIIHGGYIVSAQDKNAVPTDMYQNDLREFFIFNDDGTIKASAPISESGYVRYESNHEMQYLLVIYTENNVAVYGLDKTYILEADSLYEVSDDLFITRVDGLFGAYDRDKNLVIDHEYSMLKVFDDGFIIYKKDGLYGIMNDQYEVVVDETYTNYNTNIAI</sequence>
<evidence type="ECO:0000313" key="2">
    <source>
        <dbReference type="Proteomes" id="UP000620133"/>
    </source>
</evidence>
<organism evidence="1 2">
    <name type="scientific">Mariniplasma anaerobium</name>
    <dbReference type="NCBI Taxonomy" id="2735436"/>
    <lineage>
        <taxon>Bacteria</taxon>
        <taxon>Bacillati</taxon>
        <taxon>Mycoplasmatota</taxon>
        <taxon>Mollicutes</taxon>
        <taxon>Acholeplasmatales</taxon>
        <taxon>Acholeplasmataceae</taxon>
        <taxon>Mariniplasma</taxon>
    </lineage>
</organism>
<dbReference type="PROSITE" id="PS51257">
    <property type="entry name" value="PROKAR_LIPOPROTEIN"/>
    <property type="match status" value="1"/>
</dbReference>
<accession>A0A7U9XV71</accession>
<evidence type="ECO:0000313" key="1">
    <source>
        <dbReference type="EMBL" id="BCR36166.1"/>
    </source>
</evidence>
<dbReference type="Proteomes" id="UP000620133">
    <property type="component" value="Chromosome"/>
</dbReference>
<dbReference type="RefSeq" id="WP_176239628.1">
    <property type="nucleotide sequence ID" value="NZ_AP024412.1"/>
</dbReference>
<proteinExistence type="predicted"/>
<name>A0A7U9XV71_9MOLU</name>
<reference evidence="1" key="1">
    <citation type="submission" date="2021-01" db="EMBL/GenBank/DDBJ databases">
        <title>Draft genome sequence of Acholeplasmataceae bacterium strain Mahy22.</title>
        <authorList>
            <person name="Watanabe M."/>
            <person name="Kojima H."/>
            <person name="Fukui M."/>
        </authorList>
    </citation>
    <scope>NUCLEOTIDE SEQUENCE</scope>
    <source>
        <strain evidence="1">Mahy22</strain>
    </source>
</reference>
<dbReference type="Pfam" id="PF14903">
    <property type="entry name" value="WG_beta_rep"/>
    <property type="match status" value="5"/>
</dbReference>
<dbReference type="InterPro" id="IPR032774">
    <property type="entry name" value="WG_beta_rep"/>
</dbReference>
<dbReference type="EMBL" id="AP024412">
    <property type="protein sequence ID" value="BCR36166.1"/>
    <property type="molecule type" value="Genomic_DNA"/>
</dbReference>